<dbReference type="RefSeq" id="WP_073185878.1">
    <property type="nucleotide sequence ID" value="NZ_FQZG01000006.1"/>
</dbReference>
<dbReference type="SUPFAM" id="SSF51445">
    <property type="entry name" value="(Trans)glycosidases"/>
    <property type="match status" value="1"/>
</dbReference>
<dbReference type="OrthoDB" id="110211at2"/>
<dbReference type="Gene3D" id="3.20.20.80">
    <property type="entry name" value="Glycosidases"/>
    <property type="match status" value="1"/>
</dbReference>
<organism evidence="1 2">
    <name type="scientific">Tessaracoccus bendigoensis DSM 12906</name>
    <dbReference type="NCBI Taxonomy" id="1123357"/>
    <lineage>
        <taxon>Bacteria</taxon>
        <taxon>Bacillati</taxon>
        <taxon>Actinomycetota</taxon>
        <taxon>Actinomycetes</taxon>
        <taxon>Propionibacteriales</taxon>
        <taxon>Propionibacteriaceae</taxon>
        <taxon>Tessaracoccus</taxon>
    </lineage>
</organism>
<evidence type="ECO:0000313" key="2">
    <source>
        <dbReference type="Proteomes" id="UP000184512"/>
    </source>
</evidence>
<gene>
    <name evidence="1" type="ORF">SAMN02745244_00388</name>
</gene>
<sequence>MRIGVNYTPRVGWFHSWLDLDLESVKADFDQIAELGLDHVRVFPLWPLLQPNRGLIRPTAVADLVAVVDAAAASGLQVSVDALNGHLSSYDFLPSWVVTWHRQNLFTDEVALAGEAALVRELGRALQDHPAVTGMTLGNEFAQFAGPAPGHRHPMLSEATADDVDAWFDTLLAPLEEAWPLGRHHHGFDDDLWFVDEHPFTPRHGVTKGASTTVHSWVFSQVGPRYGEGHPALTSFPRYLLELARAWSPDPTRPLWLQEVGAPRTHVPDADAADFVNATIDAVVDTPGLEATTWWCSHDVNRALLDFPELEYSLGLFTSDGVAKPEARLLAERMAELRAVSIPAAQDAPERPTMEFTADWHTGAGRGVTNPMGDFFDEWQSRFARGEVCGISRRQPEA</sequence>
<accession>A0A1M6B9P1</accession>
<evidence type="ECO:0008006" key="3">
    <source>
        <dbReference type="Google" id="ProtNLM"/>
    </source>
</evidence>
<reference evidence="1 2" key="1">
    <citation type="submission" date="2016-11" db="EMBL/GenBank/DDBJ databases">
        <authorList>
            <person name="Jaros S."/>
            <person name="Januszkiewicz K."/>
            <person name="Wedrychowicz H."/>
        </authorList>
    </citation>
    <scope>NUCLEOTIDE SEQUENCE [LARGE SCALE GENOMIC DNA]</scope>
    <source>
        <strain evidence="1 2">DSM 12906</strain>
    </source>
</reference>
<protein>
    <recommendedName>
        <fullName evidence="3">Cellulase (Glycosyl hydrolase family 5)</fullName>
    </recommendedName>
</protein>
<evidence type="ECO:0000313" key="1">
    <source>
        <dbReference type="EMBL" id="SHI45406.1"/>
    </source>
</evidence>
<dbReference type="STRING" id="1123357.SAMN02745244_00388"/>
<keyword evidence="2" id="KW-1185">Reference proteome</keyword>
<name>A0A1M6B9P1_9ACTN</name>
<dbReference type="InterPro" id="IPR017853">
    <property type="entry name" value="GH"/>
</dbReference>
<proteinExistence type="predicted"/>
<dbReference type="Proteomes" id="UP000184512">
    <property type="component" value="Unassembled WGS sequence"/>
</dbReference>
<dbReference type="EMBL" id="FQZG01000006">
    <property type="protein sequence ID" value="SHI45406.1"/>
    <property type="molecule type" value="Genomic_DNA"/>
</dbReference>
<dbReference type="AlphaFoldDB" id="A0A1M6B9P1"/>